<gene>
    <name evidence="3" type="ORF">CCS01_31620</name>
</gene>
<feature type="compositionally biased region" description="Basic and acidic residues" evidence="1">
    <location>
        <begin position="264"/>
        <end position="274"/>
    </location>
</feature>
<feature type="region of interest" description="Disordered" evidence="1">
    <location>
        <begin position="246"/>
        <end position="274"/>
    </location>
</feature>
<sequence>MSPRAAGGRVSIITPTGNRAGFLRAVREVVLSQTYPDLEWLILDDGAEPIGGEAGFSAPGIHYQHTDARLSIGEKRNRLIERATGEFIVQFDDDDYYAPGYVRTMIETLKQRKADLINLRGWFLYDLRWDFFGYWDLEHRIGPHYRCDADGVALTVFDARMTATLAVNHLGYGFSYAFRRKVWDAVKFPDVNWSEDYLFSKAAAERFRIDGVRDRAGLCLHYLHPASTSRCFPQYQLPPFLASRMFPKSRPHEPDNPDPAPPAARRELVPDDAG</sequence>
<protein>
    <recommendedName>
        <fullName evidence="2">Glycosyltransferase 2-like domain-containing protein</fullName>
    </recommendedName>
</protein>
<dbReference type="EMBL" id="NHRY01000276">
    <property type="protein sequence ID" value="PPQ25938.1"/>
    <property type="molecule type" value="Genomic_DNA"/>
</dbReference>
<keyword evidence="4" id="KW-1185">Reference proteome</keyword>
<evidence type="ECO:0000313" key="4">
    <source>
        <dbReference type="Proteomes" id="UP000239724"/>
    </source>
</evidence>
<evidence type="ECO:0000259" key="2">
    <source>
        <dbReference type="Pfam" id="PF00535"/>
    </source>
</evidence>
<dbReference type="PANTHER" id="PTHR22916">
    <property type="entry name" value="GLYCOSYLTRANSFERASE"/>
    <property type="match status" value="1"/>
</dbReference>
<dbReference type="InterPro" id="IPR001173">
    <property type="entry name" value="Glyco_trans_2-like"/>
</dbReference>
<dbReference type="InterPro" id="IPR029044">
    <property type="entry name" value="Nucleotide-diphossugar_trans"/>
</dbReference>
<evidence type="ECO:0000256" key="1">
    <source>
        <dbReference type="SAM" id="MobiDB-lite"/>
    </source>
</evidence>
<dbReference type="GO" id="GO:0016758">
    <property type="term" value="F:hexosyltransferase activity"/>
    <property type="evidence" value="ECO:0007669"/>
    <property type="project" value="UniProtKB-ARBA"/>
</dbReference>
<reference evidence="3 4" key="1">
    <citation type="journal article" date="2018" name="Arch. Microbiol.">
        <title>New insights into the metabolic potential of the phototrophic purple bacterium Rhodopila globiformis DSM 161(T) from its draft genome sequence and evidence for a vanadium-dependent nitrogenase.</title>
        <authorList>
            <person name="Imhoff J.F."/>
            <person name="Rahn T."/>
            <person name="Kunzel S."/>
            <person name="Neulinger S.C."/>
        </authorList>
    </citation>
    <scope>NUCLEOTIDE SEQUENCE [LARGE SCALE GENOMIC DNA]</scope>
    <source>
        <strain evidence="3 4">DSM 161</strain>
    </source>
</reference>
<evidence type="ECO:0000313" key="3">
    <source>
        <dbReference type="EMBL" id="PPQ25938.1"/>
    </source>
</evidence>
<dbReference type="PANTHER" id="PTHR22916:SF3">
    <property type="entry name" value="UDP-GLCNAC:BETAGAL BETA-1,3-N-ACETYLGLUCOSAMINYLTRANSFERASE-LIKE PROTEIN 1"/>
    <property type="match status" value="1"/>
</dbReference>
<dbReference type="AlphaFoldDB" id="A0A2S6MUA5"/>
<dbReference type="OrthoDB" id="7221824at2"/>
<dbReference type="Proteomes" id="UP000239724">
    <property type="component" value="Unassembled WGS sequence"/>
</dbReference>
<organism evidence="3 4">
    <name type="scientific">Rhodopila globiformis</name>
    <name type="common">Rhodopseudomonas globiformis</name>
    <dbReference type="NCBI Taxonomy" id="1071"/>
    <lineage>
        <taxon>Bacteria</taxon>
        <taxon>Pseudomonadati</taxon>
        <taxon>Pseudomonadota</taxon>
        <taxon>Alphaproteobacteria</taxon>
        <taxon>Acetobacterales</taxon>
        <taxon>Acetobacteraceae</taxon>
        <taxon>Rhodopila</taxon>
    </lineage>
</organism>
<dbReference type="Pfam" id="PF00535">
    <property type="entry name" value="Glycos_transf_2"/>
    <property type="match status" value="1"/>
</dbReference>
<accession>A0A2S6MUA5</accession>
<proteinExistence type="predicted"/>
<feature type="domain" description="Glycosyltransferase 2-like" evidence="2">
    <location>
        <begin position="11"/>
        <end position="116"/>
    </location>
</feature>
<dbReference type="SUPFAM" id="SSF53448">
    <property type="entry name" value="Nucleotide-diphospho-sugar transferases"/>
    <property type="match status" value="1"/>
</dbReference>
<comment type="caution">
    <text evidence="3">The sequence shown here is derived from an EMBL/GenBank/DDBJ whole genome shotgun (WGS) entry which is preliminary data.</text>
</comment>
<name>A0A2S6MUA5_RHOGL</name>
<dbReference type="CDD" id="cd00761">
    <property type="entry name" value="Glyco_tranf_GTA_type"/>
    <property type="match status" value="1"/>
</dbReference>
<dbReference type="Gene3D" id="3.90.550.10">
    <property type="entry name" value="Spore Coat Polysaccharide Biosynthesis Protein SpsA, Chain A"/>
    <property type="match status" value="1"/>
</dbReference>